<protein>
    <submittedName>
        <fullName evidence="1">Uncharacterized protein</fullName>
    </submittedName>
</protein>
<organism evidence="1 2">
    <name type="scientific">Neisseria mucosa</name>
    <dbReference type="NCBI Taxonomy" id="488"/>
    <lineage>
        <taxon>Bacteria</taxon>
        <taxon>Pseudomonadati</taxon>
        <taxon>Pseudomonadota</taxon>
        <taxon>Betaproteobacteria</taxon>
        <taxon>Neisseriales</taxon>
        <taxon>Neisseriaceae</taxon>
        <taxon>Neisseria</taxon>
    </lineage>
</organism>
<dbReference type="Proteomes" id="UP000191272">
    <property type="component" value="Chromosome"/>
</dbReference>
<accession>A0ABM6JC81</accession>
<name>A0ABM6JC81_NEIMU</name>
<reference evidence="2" key="1">
    <citation type="submission" date="2017-03" db="EMBL/GenBank/DDBJ databases">
        <title>FDA dAtabase for Regulatory Grade micrObial Sequences (FDA-ARGOS): Supporting development and validation of Infectious Disease Dx tests.</title>
        <authorList>
            <person name="Campos J."/>
            <person name="Goldberg B."/>
            <person name="Tallon L."/>
            <person name="Sadzewicz L."/>
            <person name="Sengamalay N."/>
            <person name="Ott S."/>
            <person name="Godinez A."/>
            <person name="Nagaraj S."/>
            <person name="Vyas G."/>
            <person name="Aluvathingal J."/>
            <person name="Nadendla S."/>
            <person name="Geyer C."/>
            <person name="Nandy P."/>
            <person name="Hobson J."/>
            <person name="Sichtig H."/>
        </authorList>
    </citation>
    <scope>NUCLEOTIDE SEQUENCE [LARGE SCALE GENOMIC DNA]</scope>
    <source>
        <strain evidence="2">FDAARGOS_260</strain>
    </source>
</reference>
<proteinExistence type="predicted"/>
<keyword evidence="2" id="KW-1185">Reference proteome</keyword>
<evidence type="ECO:0000313" key="1">
    <source>
        <dbReference type="EMBL" id="ARC51030.1"/>
    </source>
</evidence>
<gene>
    <name evidence="1" type="ORF">A6J88_07165</name>
</gene>
<sequence length="98" mass="10994">MVTVAHINTNRSSFELKRSSEHFQTTFLLFGLGKFNHYLQYEIHQNAIPLLGPSLSLHQNVLKSAFKNRCFLPISPLWTLLNNLQTSSSGSPAVSIPP</sequence>
<dbReference type="EMBL" id="CP020452">
    <property type="protein sequence ID" value="ARC51030.1"/>
    <property type="molecule type" value="Genomic_DNA"/>
</dbReference>
<evidence type="ECO:0000313" key="2">
    <source>
        <dbReference type="Proteomes" id="UP000191272"/>
    </source>
</evidence>